<proteinExistence type="predicted"/>
<keyword evidence="2" id="KW-0472">Membrane</keyword>
<feature type="transmembrane region" description="Helical" evidence="2">
    <location>
        <begin position="74"/>
        <end position="92"/>
    </location>
</feature>
<keyword evidence="2" id="KW-1133">Transmembrane helix</keyword>
<gene>
    <name evidence="3" type="ORF">X927_08165</name>
</gene>
<keyword evidence="2" id="KW-0812">Transmembrane</keyword>
<feature type="region of interest" description="Disordered" evidence="1">
    <location>
        <begin position="122"/>
        <end position="145"/>
    </location>
</feature>
<dbReference type="EMBL" id="AZRN01000033">
    <property type="protein sequence ID" value="PNR98706.1"/>
    <property type="molecule type" value="Genomic_DNA"/>
</dbReference>
<feature type="transmembrane region" description="Helical" evidence="2">
    <location>
        <begin position="98"/>
        <end position="116"/>
    </location>
</feature>
<evidence type="ECO:0000256" key="1">
    <source>
        <dbReference type="SAM" id="MobiDB-lite"/>
    </source>
</evidence>
<keyword evidence="4" id="KW-1185">Reference proteome</keyword>
<dbReference type="Proteomes" id="UP000236604">
    <property type="component" value="Unassembled WGS sequence"/>
</dbReference>
<evidence type="ECO:0000313" key="3">
    <source>
        <dbReference type="EMBL" id="PNR98706.1"/>
    </source>
</evidence>
<name>A0A2K1P7N7_9BACT</name>
<sequence length="145" mass="16580">MNNLKVFLRSIAIIGSIVVAGLSVYLFYLESVNQRLFEYFNFSDFLNFLFIGLFIGLIGGLIFFYFLFLFNKKYGMTFSIILLSVLSALSIVIYSSMILSVIFIANLIGLSLVIYFTRQKPESKKYVKPSSPKTDKEQTDKNSEN</sequence>
<dbReference type="RefSeq" id="WP_103077528.1">
    <property type="nucleotide sequence ID" value="NZ_AZRN01000033.1"/>
</dbReference>
<feature type="transmembrane region" description="Helical" evidence="2">
    <location>
        <begin position="48"/>
        <end position="67"/>
    </location>
</feature>
<dbReference type="AlphaFoldDB" id="A0A2K1P7N7"/>
<accession>A0A2K1P7N7</accession>
<protein>
    <submittedName>
        <fullName evidence="3">Uncharacterized protein</fullName>
    </submittedName>
</protein>
<comment type="caution">
    <text evidence="3">The sequence shown here is derived from an EMBL/GenBank/DDBJ whole genome shotgun (WGS) entry which is preliminary data.</text>
</comment>
<feature type="transmembrane region" description="Helical" evidence="2">
    <location>
        <begin position="7"/>
        <end position="28"/>
    </location>
</feature>
<evidence type="ECO:0000256" key="2">
    <source>
        <dbReference type="SAM" id="Phobius"/>
    </source>
</evidence>
<organism evidence="3 4">
    <name type="scientific">Petrotoga mexicana DSM 14811</name>
    <dbReference type="NCBI Taxonomy" id="1122954"/>
    <lineage>
        <taxon>Bacteria</taxon>
        <taxon>Thermotogati</taxon>
        <taxon>Thermotogota</taxon>
        <taxon>Thermotogae</taxon>
        <taxon>Petrotogales</taxon>
        <taxon>Petrotogaceae</taxon>
        <taxon>Petrotoga</taxon>
    </lineage>
</organism>
<reference evidence="3 4" key="1">
    <citation type="submission" date="2013-12" db="EMBL/GenBank/DDBJ databases">
        <title>Comparative genomics of Petrotoga isolates.</title>
        <authorList>
            <person name="Nesbo C.L."/>
            <person name="Charchuk R."/>
            <person name="Chow K."/>
        </authorList>
    </citation>
    <scope>NUCLEOTIDE SEQUENCE [LARGE SCALE GENOMIC DNA]</scope>
    <source>
        <strain evidence="3 4">DSM 14811</strain>
    </source>
</reference>
<evidence type="ECO:0000313" key="4">
    <source>
        <dbReference type="Proteomes" id="UP000236604"/>
    </source>
</evidence>
<feature type="compositionally biased region" description="Basic and acidic residues" evidence="1">
    <location>
        <begin position="133"/>
        <end position="145"/>
    </location>
</feature>